<dbReference type="InterPro" id="IPR031571">
    <property type="entry name" value="RcpC_dom"/>
</dbReference>
<dbReference type="Pfam" id="PF08666">
    <property type="entry name" value="SAF"/>
    <property type="match status" value="1"/>
</dbReference>
<dbReference type="CDD" id="cd11614">
    <property type="entry name" value="SAF_CpaB_FlgA_like"/>
    <property type="match status" value="1"/>
</dbReference>
<dbReference type="Gene3D" id="3.90.1210.10">
    <property type="entry name" value="Antifreeze-like/N-acetylneuraminic acid synthase C-terminal domain"/>
    <property type="match status" value="1"/>
</dbReference>
<proteinExistence type="predicted"/>
<evidence type="ECO:0000313" key="5">
    <source>
        <dbReference type="Proteomes" id="UP000515909"/>
    </source>
</evidence>
<dbReference type="KEGG" id="cfem:HCR03_04575"/>
<accession>A0A7G8TD52</accession>
<dbReference type="InterPro" id="IPR013974">
    <property type="entry name" value="SAF"/>
</dbReference>
<evidence type="ECO:0000313" key="4">
    <source>
        <dbReference type="EMBL" id="QNK41543.1"/>
    </source>
</evidence>
<dbReference type="AlphaFoldDB" id="A0A7G8TD52"/>
<feature type="domain" description="SAF" evidence="3">
    <location>
        <begin position="38"/>
        <end position="100"/>
    </location>
</feature>
<dbReference type="EMBL" id="CP060286">
    <property type="protein sequence ID" value="QNK41543.1"/>
    <property type="molecule type" value="Genomic_DNA"/>
</dbReference>
<protein>
    <submittedName>
        <fullName evidence="4">Pilus assembly protein CpaB</fullName>
    </submittedName>
</protein>
<dbReference type="SMART" id="SM00858">
    <property type="entry name" value="SAF"/>
    <property type="match status" value="1"/>
</dbReference>
<keyword evidence="2" id="KW-0732">Signal</keyword>
<dbReference type="RefSeq" id="WP_187036852.1">
    <property type="nucleotide sequence ID" value="NZ_CP060286.1"/>
</dbReference>
<evidence type="ECO:0000259" key="3">
    <source>
        <dbReference type="SMART" id="SM00858"/>
    </source>
</evidence>
<feature type="region of interest" description="Disordered" evidence="1">
    <location>
        <begin position="239"/>
        <end position="260"/>
    </location>
</feature>
<feature type="signal peptide" evidence="2">
    <location>
        <begin position="1"/>
        <end position="32"/>
    </location>
</feature>
<evidence type="ECO:0000256" key="2">
    <source>
        <dbReference type="SAM" id="SignalP"/>
    </source>
</evidence>
<organism evidence="4 5">
    <name type="scientific">Caproicibacter fermentans</name>
    <dbReference type="NCBI Taxonomy" id="2576756"/>
    <lineage>
        <taxon>Bacteria</taxon>
        <taxon>Bacillati</taxon>
        <taxon>Bacillota</taxon>
        <taxon>Clostridia</taxon>
        <taxon>Eubacteriales</taxon>
        <taxon>Acutalibacteraceae</taxon>
        <taxon>Caproicibacter</taxon>
    </lineage>
</organism>
<dbReference type="Proteomes" id="UP000515909">
    <property type="component" value="Chromosome"/>
</dbReference>
<reference evidence="4 5" key="1">
    <citation type="submission" date="2020-08" db="EMBL/GenBank/DDBJ databases">
        <title>The isolate Caproiciproducens sp. 7D4C2 produces n-caproate at mildly acidic conditions from hexoses: genome and rBOX comparison with related strains and chain-elongating bacteria.</title>
        <authorList>
            <person name="Esquivel-Elizondo S."/>
            <person name="Bagci C."/>
            <person name="Temovska M."/>
            <person name="Jeon B.S."/>
            <person name="Bessarab I."/>
            <person name="Williams R.B.H."/>
            <person name="Huson D.H."/>
            <person name="Angenent L.T."/>
        </authorList>
    </citation>
    <scope>NUCLEOTIDE SEQUENCE [LARGE SCALE GENOMIC DNA]</scope>
    <source>
        <strain evidence="4 5">7D4C2</strain>
    </source>
</reference>
<feature type="chain" id="PRO_5039289164" evidence="2">
    <location>
        <begin position="33"/>
        <end position="260"/>
    </location>
</feature>
<evidence type="ECO:0000256" key="1">
    <source>
        <dbReference type="SAM" id="MobiDB-lite"/>
    </source>
</evidence>
<sequence>MKKLFRNRTFLASLAIVLALVICFVAAPSINAAAGKEVSIVRVTKNISKGTKLTKDMVENVKVGGYNLPDNVLKSDSGVIGKYATASLQPGDYILSSKVSEDAPDIGLSSLDGKKQAVSVSIKSFAAGLSGKLESGDVIQLYVADYGGMKDTLMPTELQYVKLLAATTDKGIDNTDEQKKDDKSNDEMPSTLTVLVSPVQADKLVDYENNGKLHAALVYRGSESNSKKFLDLEDQYLDSLTQDKTGNTTPAAPSTVTGGK</sequence>
<dbReference type="Pfam" id="PF16976">
    <property type="entry name" value="RcpC"/>
    <property type="match status" value="1"/>
</dbReference>
<gene>
    <name evidence="4" type="ORF">HCR03_04575</name>
</gene>
<name>A0A7G8TD52_9FIRM</name>